<dbReference type="InterPro" id="IPR016186">
    <property type="entry name" value="C-type_lectin-like/link_sf"/>
</dbReference>
<dbReference type="GO" id="GO:0030246">
    <property type="term" value="F:carbohydrate binding"/>
    <property type="evidence" value="ECO:0000318"/>
    <property type="project" value="GO_Central"/>
</dbReference>
<dbReference type="HOGENOM" id="CLU_049894_10_2_1"/>
<evidence type="ECO:0000259" key="4">
    <source>
        <dbReference type="PROSITE" id="PS50041"/>
    </source>
</evidence>
<dbReference type="RefSeq" id="XP_002660625.1">
    <property type="nucleotide sequence ID" value="XM_002660579.6"/>
</dbReference>
<evidence type="ECO:0000256" key="3">
    <source>
        <dbReference type="SAM" id="Phobius"/>
    </source>
</evidence>
<dbReference type="STRING" id="7955.ENSDARP00000121395"/>
<dbReference type="GeneID" id="100320176"/>
<dbReference type="GO" id="GO:0009897">
    <property type="term" value="C:external side of plasma membrane"/>
    <property type="evidence" value="ECO:0000318"/>
    <property type="project" value="GO_Central"/>
</dbReference>
<keyword evidence="1" id="KW-0430">Lectin</keyword>
<dbReference type="OrthoDB" id="6337382at2759"/>
<dbReference type="GeneTree" id="ENSGT01020000230338"/>
<dbReference type="EMBL" id="CU571077">
    <property type="status" value="NOT_ANNOTATED_CDS"/>
    <property type="molecule type" value="Genomic_DNA"/>
</dbReference>
<dbReference type="Ensembl" id="ENSDART00000147516.2">
    <property type="protein sequence ID" value="ENSDARP00000121395.1"/>
    <property type="gene ID" value="ENSDARG00000077975.5"/>
</dbReference>
<dbReference type="Proteomes" id="UP000000437">
    <property type="component" value="Chromosome 1"/>
</dbReference>
<dbReference type="AlphaFoldDB" id="B8JM30"/>
<dbReference type="InterPro" id="IPR018378">
    <property type="entry name" value="C-type_lectin_CS"/>
</dbReference>
<proteinExistence type="predicted"/>
<evidence type="ECO:0000313" key="5">
    <source>
        <dbReference type="Ensembl" id="ENSDARP00000121395"/>
    </source>
</evidence>
<dbReference type="Pfam" id="PF00059">
    <property type="entry name" value="Lectin_C"/>
    <property type="match status" value="1"/>
</dbReference>
<evidence type="ECO:0000256" key="1">
    <source>
        <dbReference type="ARBA" id="ARBA00022734"/>
    </source>
</evidence>
<dbReference type="CDD" id="cd03590">
    <property type="entry name" value="CLECT_DC-SIGN_like"/>
    <property type="match status" value="1"/>
</dbReference>
<reference evidence="5" key="2">
    <citation type="submission" date="2013-08" db="UniProtKB">
        <authorList>
            <consortium name="Ensembl"/>
        </authorList>
    </citation>
    <scope>IDENTIFICATION</scope>
    <source>
        <strain evidence="5">Tuebingen</strain>
    </source>
</reference>
<dbReference type="InterPro" id="IPR033989">
    <property type="entry name" value="CD209-like_CTLD"/>
</dbReference>
<dbReference type="GO" id="GO:0006955">
    <property type="term" value="P:immune response"/>
    <property type="evidence" value="ECO:0000318"/>
    <property type="project" value="GO_Central"/>
</dbReference>
<feature type="domain" description="C-type lectin" evidence="4">
    <location>
        <begin position="60"/>
        <end position="169"/>
    </location>
</feature>
<reference evidence="5 6" key="1">
    <citation type="journal article" date="2013" name="Nature">
        <title>The zebrafish reference genome sequence and its relationship to the human genome.</title>
        <authorList>
            <consortium name="Genome Reference Consortium Zebrafish"/>
            <person name="Howe K."/>
            <person name="Clark M.D."/>
            <person name="Torroja C.F."/>
            <person name="Torrance J."/>
            <person name="Berthelot C."/>
            <person name="Muffato M."/>
            <person name="Collins J.E."/>
            <person name="Humphray S."/>
            <person name="McLaren K."/>
            <person name="Matthews L."/>
            <person name="McLaren S."/>
            <person name="Sealy I."/>
            <person name="Caccamo M."/>
            <person name="Churcher C."/>
            <person name="Scott C."/>
            <person name="Barrett J.C."/>
            <person name="Koch R."/>
            <person name="Rauch G.J."/>
            <person name="White S."/>
            <person name="Chow W."/>
            <person name="Kilian B."/>
            <person name="Quintais L.T."/>
            <person name="Guerra-Assuncao J.A."/>
            <person name="Zhou Y."/>
            <person name="Gu Y."/>
            <person name="Yen J."/>
            <person name="Vogel J.H."/>
            <person name="Eyre T."/>
            <person name="Redmond S."/>
            <person name="Banerjee R."/>
            <person name="Chi J."/>
            <person name="Fu B."/>
            <person name="Langley E."/>
            <person name="Maguire S.F."/>
            <person name="Laird G.K."/>
            <person name="Lloyd D."/>
            <person name="Kenyon E."/>
            <person name="Donaldson S."/>
            <person name="Sehra H."/>
            <person name="Almeida-King J."/>
            <person name="Loveland J."/>
            <person name="Trevanion S."/>
            <person name="Jones M."/>
            <person name="Quail M."/>
            <person name="Willey D."/>
            <person name="Hunt A."/>
            <person name="Burton J."/>
            <person name="Sims S."/>
            <person name="McLay K."/>
            <person name="Plumb B."/>
            <person name="Davis J."/>
            <person name="Clee C."/>
            <person name="Oliver K."/>
            <person name="Clark R."/>
            <person name="Riddle C."/>
            <person name="Elliot D."/>
            <person name="Eliott D."/>
            <person name="Threadgold G."/>
            <person name="Harden G."/>
            <person name="Ware D."/>
            <person name="Begum S."/>
            <person name="Mortimore B."/>
            <person name="Mortimer B."/>
            <person name="Kerry G."/>
            <person name="Heath P."/>
            <person name="Phillimore B."/>
            <person name="Tracey A."/>
            <person name="Corby N."/>
            <person name="Dunn M."/>
            <person name="Johnson C."/>
            <person name="Wood J."/>
            <person name="Clark S."/>
            <person name="Pelan S."/>
            <person name="Griffiths G."/>
            <person name="Smith M."/>
            <person name="Glithero R."/>
            <person name="Howden P."/>
            <person name="Barker N."/>
            <person name="Lloyd C."/>
            <person name="Stevens C."/>
            <person name="Harley J."/>
            <person name="Holt K."/>
            <person name="Panagiotidis G."/>
            <person name="Lovell J."/>
            <person name="Beasley H."/>
            <person name="Henderson C."/>
            <person name="Gordon D."/>
            <person name="Auger K."/>
            <person name="Wright D."/>
            <person name="Collins J."/>
            <person name="Raisen C."/>
            <person name="Dyer L."/>
            <person name="Leung K."/>
            <person name="Robertson L."/>
            <person name="Ambridge K."/>
            <person name="Leongamornlert D."/>
            <person name="McGuire S."/>
            <person name="Gilderthorp R."/>
            <person name="Griffiths C."/>
            <person name="Manthravadi D."/>
            <person name="Nichol S."/>
            <person name="Barker G."/>
            <person name="Whitehead S."/>
            <person name="Kay M."/>
            <person name="Brown J."/>
            <person name="Murnane C."/>
            <person name="Gray E."/>
            <person name="Humphries M."/>
            <person name="Sycamore N."/>
            <person name="Barker D."/>
            <person name="Saunders D."/>
            <person name="Wallis J."/>
            <person name="Babbage A."/>
            <person name="Hammond S."/>
            <person name="Mashreghi-Mohammadi M."/>
            <person name="Barr L."/>
            <person name="Martin S."/>
            <person name="Wray P."/>
            <person name="Ellington A."/>
            <person name="Matthews N."/>
            <person name="Ellwood M."/>
            <person name="Woodmansey R."/>
            <person name="Clark G."/>
            <person name="Cooper J."/>
            <person name="Cooper J."/>
            <person name="Tromans A."/>
            <person name="Grafham D."/>
            <person name="Skuce C."/>
            <person name="Pandian R."/>
            <person name="Andrews R."/>
            <person name="Harrison E."/>
            <person name="Kimberley A."/>
            <person name="Garnett J."/>
            <person name="Fosker N."/>
            <person name="Hall R."/>
            <person name="Garner P."/>
            <person name="Kelly D."/>
            <person name="Bird C."/>
            <person name="Palmer S."/>
            <person name="Gehring I."/>
            <person name="Berger A."/>
            <person name="Dooley C.M."/>
            <person name="Ersan-Urun Z."/>
            <person name="Eser C."/>
            <person name="Geiger H."/>
            <person name="Geisler M."/>
            <person name="Karotki L."/>
            <person name="Kirn A."/>
            <person name="Konantz J."/>
            <person name="Konantz M."/>
            <person name="Oberlander M."/>
            <person name="Rudolph-Geiger S."/>
            <person name="Teucke M."/>
            <person name="Lanz C."/>
            <person name="Raddatz G."/>
            <person name="Osoegawa K."/>
            <person name="Zhu B."/>
            <person name="Rapp A."/>
            <person name="Widaa S."/>
            <person name="Langford C."/>
            <person name="Yang F."/>
            <person name="Schuster S.C."/>
            <person name="Carter N.P."/>
            <person name="Harrow J."/>
            <person name="Ning Z."/>
            <person name="Herrero J."/>
            <person name="Searle S.M."/>
            <person name="Enright A."/>
            <person name="Geisler R."/>
            <person name="Plasterk R.H."/>
            <person name="Lee C."/>
            <person name="Westerfield M."/>
            <person name="de Jong P.J."/>
            <person name="Zon L.I."/>
            <person name="Postlethwait J.H."/>
            <person name="Nusslein-Volhard C."/>
            <person name="Hubbard T.J."/>
            <person name="Roest Crollius H."/>
            <person name="Rogers J."/>
            <person name="Stemple D.L."/>
        </authorList>
    </citation>
    <scope>NUCLEOTIDE SEQUENCE [LARGE SCALE GENOMIC DNA]</scope>
    <source>
        <strain evidence="5">Tuebingen</strain>
    </source>
</reference>
<sequence length="170" mass="19560">MEMDTIYENVEDVKDEGKAQQNRRSCLMLATVILGTICVILLVFVILQHTRAGSNRLGLFFISNNTMSWSESRQFCRDRGADLVIINTEEKQRFISPFVEDFLWIGLTDEEIEGNMKWVDNSPLKQGFWVDGEPNNLNGENCVIIVPVENFLKNWNDVPCTFTFKALCEK</sequence>
<gene>
    <name evidence="5 7 8" type="primary">si:ch73-343l4.8</name>
</gene>
<dbReference type="SMART" id="SM00034">
    <property type="entry name" value="CLECT"/>
    <property type="match status" value="1"/>
</dbReference>
<dbReference type="InterPro" id="IPR051004">
    <property type="entry name" value="DC-SIGN_domain-containing"/>
</dbReference>
<dbReference type="OMA" id="YAICENA"/>
<accession>B8JM30</accession>
<accession>A0A8M1RJW6</accession>
<dbReference type="PaxDb" id="7955-ENSDARP00000121395"/>
<dbReference type="InterPro" id="IPR016187">
    <property type="entry name" value="CTDL_fold"/>
</dbReference>
<evidence type="ECO:0000256" key="2">
    <source>
        <dbReference type="ARBA" id="ARBA00023157"/>
    </source>
</evidence>
<dbReference type="SMR" id="B8JM30"/>
<reference evidence="7" key="3">
    <citation type="submission" date="2025-04" db="UniProtKB">
        <authorList>
            <consortium name="RefSeq"/>
        </authorList>
    </citation>
    <scope>IDENTIFICATION</scope>
    <source>
        <strain evidence="7">Tuebingen</strain>
    </source>
</reference>
<keyword evidence="3" id="KW-0472">Membrane</keyword>
<dbReference type="Gene3D" id="3.10.100.10">
    <property type="entry name" value="Mannose-Binding Protein A, subunit A"/>
    <property type="match status" value="1"/>
</dbReference>
<dbReference type="KEGG" id="dre:100320176"/>
<evidence type="ECO:0000313" key="8">
    <source>
        <dbReference type="ZFIN" id="ZDB-GENE-090313-159"/>
    </source>
</evidence>
<name>B8JM30_DANRE</name>
<dbReference type="Bgee" id="ENSDARG00000077975">
    <property type="expression patterns" value="Expressed in granulocyte and 10 other cell types or tissues"/>
</dbReference>
<evidence type="ECO:0000313" key="6">
    <source>
        <dbReference type="Proteomes" id="UP000000437"/>
    </source>
</evidence>
<dbReference type="InterPro" id="IPR001304">
    <property type="entry name" value="C-type_lectin-like"/>
</dbReference>
<dbReference type="PhylomeDB" id="B8JM30"/>
<dbReference type="eggNOG" id="KOG4297">
    <property type="taxonomic scope" value="Eukaryota"/>
</dbReference>
<dbReference type="PANTHER" id="PTHR22802">
    <property type="entry name" value="C-TYPE LECTIN SUPERFAMILY MEMBER"/>
    <property type="match status" value="1"/>
</dbReference>
<dbReference type="PANTHER" id="PTHR22802:SF471">
    <property type="entry name" value="CD209F ANTIGEN"/>
    <property type="match status" value="1"/>
</dbReference>
<keyword evidence="2" id="KW-1015">Disulfide bond</keyword>
<keyword evidence="6" id="KW-1185">Reference proteome</keyword>
<keyword evidence="3" id="KW-0812">Transmembrane</keyword>
<protein>
    <submittedName>
        <fullName evidence="7">C-type lectin domain family 4 member E</fullName>
    </submittedName>
    <submittedName>
        <fullName evidence="5">Si:ch73-343l4.8</fullName>
    </submittedName>
</protein>
<dbReference type="ZFIN" id="ZDB-GENE-090313-159">
    <property type="gene designation" value="si:ch73-343l4.8"/>
</dbReference>
<dbReference type="PROSITE" id="PS50041">
    <property type="entry name" value="C_TYPE_LECTIN_2"/>
    <property type="match status" value="1"/>
</dbReference>
<dbReference type="AGR" id="ZFIN:ZDB-GENE-090313-159"/>
<feature type="transmembrane region" description="Helical" evidence="3">
    <location>
        <begin position="26"/>
        <end position="47"/>
    </location>
</feature>
<dbReference type="GO" id="GO:0038187">
    <property type="term" value="F:pattern recognition receptor activity"/>
    <property type="evidence" value="ECO:0000318"/>
    <property type="project" value="GO_Central"/>
</dbReference>
<keyword evidence="3" id="KW-1133">Transmembrane helix</keyword>
<evidence type="ECO:0000313" key="7">
    <source>
        <dbReference type="RefSeq" id="XP_002660625.1"/>
    </source>
</evidence>
<organism evidence="5">
    <name type="scientific">Danio rerio</name>
    <name type="common">Zebrafish</name>
    <name type="synonym">Brachydanio rerio</name>
    <dbReference type="NCBI Taxonomy" id="7955"/>
    <lineage>
        <taxon>Eukaryota</taxon>
        <taxon>Metazoa</taxon>
        <taxon>Chordata</taxon>
        <taxon>Craniata</taxon>
        <taxon>Vertebrata</taxon>
        <taxon>Euteleostomi</taxon>
        <taxon>Actinopterygii</taxon>
        <taxon>Neopterygii</taxon>
        <taxon>Teleostei</taxon>
        <taxon>Ostariophysi</taxon>
        <taxon>Cypriniformes</taxon>
        <taxon>Danionidae</taxon>
        <taxon>Danioninae</taxon>
        <taxon>Danio</taxon>
    </lineage>
</organism>
<dbReference type="PROSITE" id="PS00615">
    <property type="entry name" value="C_TYPE_LECTIN_1"/>
    <property type="match status" value="1"/>
</dbReference>
<dbReference type="SUPFAM" id="SSF56436">
    <property type="entry name" value="C-type lectin-like"/>
    <property type="match status" value="1"/>
</dbReference>